<evidence type="ECO:0000256" key="1">
    <source>
        <dbReference type="HAMAP-Rule" id="MF_00095"/>
    </source>
</evidence>
<dbReference type="Pfam" id="PF17746">
    <property type="entry name" value="SfsA_N"/>
    <property type="match status" value="1"/>
</dbReference>
<accession>S7TAI7</accession>
<organism evidence="4 5">
    <name type="scientific">Desulfococcus multivorans DSM 2059</name>
    <dbReference type="NCBI Taxonomy" id="1121405"/>
    <lineage>
        <taxon>Bacteria</taxon>
        <taxon>Pseudomonadati</taxon>
        <taxon>Thermodesulfobacteriota</taxon>
        <taxon>Desulfobacteria</taxon>
        <taxon>Desulfobacterales</taxon>
        <taxon>Desulfococcaceae</taxon>
        <taxon>Desulfococcus</taxon>
    </lineage>
</organism>
<dbReference type="CDD" id="cd22359">
    <property type="entry name" value="SfsA-like_bacterial"/>
    <property type="match status" value="1"/>
</dbReference>
<feature type="domain" description="SfsA N-terminal OB" evidence="3">
    <location>
        <begin position="25"/>
        <end position="91"/>
    </location>
</feature>
<dbReference type="Proteomes" id="UP000014977">
    <property type="component" value="Unassembled WGS sequence"/>
</dbReference>
<dbReference type="InterPro" id="IPR005224">
    <property type="entry name" value="SfsA"/>
</dbReference>
<dbReference type="NCBIfam" id="TIGR00230">
    <property type="entry name" value="sfsA"/>
    <property type="match status" value="1"/>
</dbReference>
<evidence type="ECO:0000259" key="2">
    <source>
        <dbReference type="Pfam" id="PF03749"/>
    </source>
</evidence>
<keyword evidence="5" id="KW-1185">Reference proteome</keyword>
<gene>
    <name evidence="1" type="primary">sfsA</name>
    <name evidence="4" type="ORF">dsmv_3354</name>
</gene>
<dbReference type="eggNOG" id="COG1489">
    <property type="taxonomic scope" value="Bacteria"/>
</dbReference>
<dbReference type="PATRIC" id="fig|1121405.3.peg.3887"/>
<dbReference type="STRING" id="897.B2D07_13600"/>
<evidence type="ECO:0000259" key="3">
    <source>
        <dbReference type="Pfam" id="PF17746"/>
    </source>
</evidence>
<dbReference type="InterPro" id="IPR040452">
    <property type="entry name" value="SfsA_C"/>
</dbReference>
<dbReference type="EMBL" id="ATHJ01000119">
    <property type="protein sequence ID" value="EPR34142.1"/>
    <property type="molecule type" value="Genomic_DNA"/>
</dbReference>
<evidence type="ECO:0000313" key="4">
    <source>
        <dbReference type="EMBL" id="EPR34142.1"/>
    </source>
</evidence>
<dbReference type="PANTHER" id="PTHR30545">
    <property type="entry name" value="SUGAR FERMENTATION STIMULATION PROTEIN A"/>
    <property type="match status" value="1"/>
</dbReference>
<dbReference type="PANTHER" id="PTHR30545:SF2">
    <property type="entry name" value="SUGAR FERMENTATION STIMULATION PROTEIN A"/>
    <property type="match status" value="1"/>
</dbReference>
<reference evidence="4 5" key="1">
    <citation type="journal article" date="2013" name="Genome Announc.">
        <title>Draft genome sequences for three mercury-methylating, sulfate-reducing bacteria.</title>
        <authorList>
            <person name="Brown S.D."/>
            <person name="Hurt R.A.Jr."/>
            <person name="Gilmour C.C."/>
            <person name="Elias D.A."/>
        </authorList>
    </citation>
    <scope>NUCLEOTIDE SEQUENCE [LARGE SCALE GENOMIC DNA]</scope>
    <source>
        <strain evidence="4 5">DSM 2059</strain>
    </source>
</reference>
<name>S7TAI7_DESML</name>
<proteinExistence type="inferred from homology"/>
<comment type="similarity">
    <text evidence="1">Belongs to the SfsA family.</text>
</comment>
<dbReference type="Gene3D" id="3.40.1350.60">
    <property type="match status" value="1"/>
</dbReference>
<dbReference type="Gene3D" id="2.40.50.580">
    <property type="match status" value="1"/>
</dbReference>
<evidence type="ECO:0000313" key="5">
    <source>
        <dbReference type="Proteomes" id="UP000014977"/>
    </source>
</evidence>
<sequence length="244" mass="27398">MTTYPICRSSASEIGWPEMIPGRLIKRYRRFLADVVLENGQAVTAHCPNSGKMTSCCEPGMPVYLSFHDNPKRKLKYTWEIIRMPTSLVGVNTLVPNRLVAASIGQGLVEELSGYASVQREASVGRNSRIDLLLSDGAGGRCYVEVKNCTWVQDGVASFPDAVTARGLKHLVELRRLAKKGDRCVMFYLIQRMDAEYFVPADEIDPKYGEGLRLAAKEGVEILVFDVVITLEWIRLNKRIPYRL</sequence>
<dbReference type="HAMAP" id="MF_00095">
    <property type="entry name" value="SfsA"/>
    <property type="match status" value="1"/>
</dbReference>
<dbReference type="GO" id="GO:0003677">
    <property type="term" value="F:DNA binding"/>
    <property type="evidence" value="ECO:0007669"/>
    <property type="project" value="InterPro"/>
</dbReference>
<dbReference type="Pfam" id="PF03749">
    <property type="entry name" value="SfsA"/>
    <property type="match status" value="1"/>
</dbReference>
<dbReference type="InterPro" id="IPR041465">
    <property type="entry name" value="SfsA_N"/>
</dbReference>
<dbReference type="AlphaFoldDB" id="S7TAI7"/>
<feature type="domain" description="Sugar fermentation stimulation protein C-terminal" evidence="2">
    <location>
        <begin position="95"/>
        <end position="231"/>
    </location>
</feature>
<protein>
    <recommendedName>
        <fullName evidence="1">Sugar fermentation stimulation protein homolog</fullName>
    </recommendedName>
</protein>
<comment type="caution">
    <text evidence="4">The sequence shown here is derived from an EMBL/GenBank/DDBJ whole genome shotgun (WGS) entry which is preliminary data.</text>
</comment>